<evidence type="ECO:0000256" key="1">
    <source>
        <dbReference type="ARBA" id="ARBA00004141"/>
    </source>
</evidence>
<keyword evidence="2 5" id="KW-0812">Transmembrane</keyword>
<reference evidence="6" key="1">
    <citation type="submission" date="2022-07" db="EMBL/GenBank/DDBJ databases">
        <title>Enhanced cultured diversity of the mouse gut microbiota enables custom-made synthetic communities.</title>
        <authorList>
            <person name="Afrizal A."/>
        </authorList>
    </citation>
    <scope>NUCLEOTIDE SEQUENCE</scope>
    <source>
        <strain evidence="6">DSM 28593</strain>
    </source>
</reference>
<organism evidence="6 7">
    <name type="scientific">Irregularibacter muris</name>
    <dbReference type="NCBI Taxonomy" id="1796619"/>
    <lineage>
        <taxon>Bacteria</taxon>
        <taxon>Bacillati</taxon>
        <taxon>Bacillota</taxon>
        <taxon>Clostridia</taxon>
        <taxon>Eubacteriales</taxon>
        <taxon>Eubacteriaceae</taxon>
        <taxon>Irregularibacter</taxon>
    </lineage>
</organism>
<keyword evidence="7" id="KW-1185">Reference proteome</keyword>
<keyword evidence="4 5" id="KW-0472">Membrane</keyword>
<dbReference type="RefSeq" id="WP_257529196.1">
    <property type="nucleotide sequence ID" value="NZ_JANKAS010000001.1"/>
</dbReference>
<evidence type="ECO:0000256" key="5">
    <source>
        <dbReference type="SAM" id="Phobius"/>
    </source>
</evidence>
<dbReference type="EMBL" id="JANKAS010000001">
    <property type="protein sequence ID" value="MCR1897776.1"/>
    <property type="molecule type" value="Genomic_DNA"/>
</dbReference>
<feature type="transmembrane region" description="Helical" evidence="5">
    <location>
        <begin position="12"/>
        <end position="33"/>
    </location>
</feature>
<sequence length="108" mass="11763">MLTSEQKILALISHLGIFVGFPILAPLLILLLSQDDIIKIQAKEALVFQLGLVILTFIGKIFIILLIGIPILIFVGIITVVCPIVAAVSFIKNGYYSYPITGELAKKL</sequence>
<feature type="transmembrane region" description="Helical" evidence="5">
    <location>
        <begin position="71"/>
        <end position="91"/>
    </location>
</feature>
<comment type="caution">
    <text evidence="6">The sequence shown here is derived from an EMBL/GenBank/DDBJ whole genome shotgun (WGS) entry which is preliminary data.</text>
</comment>
<evidence type="ECO:0000256" key="3">
    <source>
        <dbReference type="ARBA" id="ARBA00022989"/>
    </source>
</evidence>
<keyword evidence="3 5" id="KW-1133">Transmembrane helix</keyword>
<evidence type="ECO:0000313" key="6">
    <source>
        <dbReference type="EMBL" id="MCR1897776.1"/>
    </source>
</evidence>
<gene>
    <name evidence="6" type="ORF">NSA47_02080</name>
</gene>
<accession>A0AAE3HD69</accession>
<name>A0AAE3HD69_9FIRM</name>
<comment type="subcellular location">
    <subcellularLocation>
        <location evidence="1">Membrane</location>
        <topology evidence="1">Multi-pass membrane protein</topology>
    </subcellularLocation>
</comment>
<feature type="transmembrane region" description="Helical" evidence="5">
    <location>
        <begin position="45"/>
        <end position="65"/>
    </location>
</feature>
<dbReference type="InterPro" id="IPR019109">
    <property type="entry name" value="MamF_MmsF"/>
</dbReference>
<dbReference type="Proteomes" id="UP001205748">
    <property type="component" value="Unassembled WGS sequence"/>
</dbReference>
<protein>
    <submittedName>
        <fullName evidence="6">DUF4870 domain-containing protein</fullName>
    </submittedName>
</protein>
<dbReference type="Pfam" id="PF09685">
    <property type="entry name" value="MamF_MmsF"/>
    <property type="match status" value="1"/>
</dbReference>
<evidence type="ECO:0000256" key="4">
    <source>
        <dbReference type="ARBA" id="ARBA00023136"/>
    </source>
</evidence>
<evidence type="ECO:0000313" key="7">
    <source>
        <dbReference type="Proteomes" id="UP001205748"/>
    </source>
</evidence>
<dbReference type="AlphaFoldDB" id="A0AAE3HD69"/>
<evidence type="ECO:0000256" key="2">
    <source>
        <dbReference type="ARBA" id="ARBA00022692"/>
    </source>
</evidence>
<proteinExistence type="predicted"/>